<keyword evidence="5 8" id="KW-0812">Transmembrane</keyword>
<dbReference type="Proteomes" id="UP000236743">
    <property type="component" value="Unassembled WGS sequence"/>
</dbReference>
<feature type="transmembrane region" description="Helical" evidence="8">
    <location>
        <begin position="237"/>
        <end position="255"/>
    </location>
</feature>
<evidence type="ECO:0000256" key="7">
    <source>
        <dbReference type="ARBA" id="ARBA00023136"/>
    </source>
</evidence>
<dbReference type="Pfam" id="PF01925">
    <property type="entry name" value="TauE"/>
    <property type="match status" value="1"/>
</dbReference>
<feature type="transmembrane region" description="Helical" evidence="8">
    <location>
        <begin position="132"/>
        <end position="151"/>
    </location>
</feature>
<evidence type="ECO:0000313" key="9">
    <source>
        <dbReference type="EMBL" id="SEG53832.1"/>
    </source>
</evidence>
<evidence type="ECO:0000256" key="4">
    <source>
        <dbReference type="ARBA" id="ARBA00022475"/>
    </source>
</evidence>
<accession>A0A1H6AZK9</accession>
<evidence type="ECO:0000313" key="10">
    <source>
        <dbReference type="Proteomes" id="UP000236743"/>
    </source>
</evidence>
<gene>
    <name evidence="9" type="ORF">SAMN04488115_106258</name>
</gene>
<keyword evidence="6 8" id="KW-1133">Transmembrane helix</keyword>
<feature type="transmembrane region" description="Helical" evidence="8">
    <location>
        <begin position="61"/>
        <end position="88"/>
    </location>
</feature>
<keyword evidence="7 8" id="KW-0472">Membrane</keyword>
<comment type="subcellular location">
    <subcellularLocation>
        <location evidence="1 8">Cell membrane</location>
        <topology evidence="1 8">Multi-pass membrane protein</topology>
    </subcellularLocation>
</comment>
<evidence type="ECO:0000256" key="3">
    <source>
        <dbReference type="ARBA" id="ARBA00022448"/>
    </source>
</evidence>
<proteinExistence type="inferred from homology"/>
<dbReference type="EMBL" id="FNUY01000006">
    <property type="protein sequence ID" value="SEG53832.1"/>
    <property type="molecule type" value="Genomic_DNA"/>
</dbReference>
<reference evidence="9 10" key="1">
    <citation type="submission" date="2016-10" db="EMBL/GenBank/DDBJ databases">
        <authorList>
            <person name="de Groot N.N."/>
        </authorList>
    </citation>
    <scope>NUCLEOTIDE SEQUENCE [LARGE SCALE GENOMIC DNA]</scope>
    <source>
        <strain evidence="9 10">DSM 26656</strain>
    </source>
</reference>
<dbReference type="AlphaFoldDB" id="A0A1H6AZK9"/>
<dbReference type="PANTHER" id="PTHR30269:SF37">
    <property type="entry name" value="MEMBRANE TRANSPORTER PROTEIN"/>
    <property type="match status" value="1"/>
</dbReference>
<evidence type="ECO:0000256" key="6">
    <source>
        <dbReference type="ARBA" id="ARBA00022989"/>
    </source>
</evidence>
<evidence type="ECO:0000256" key="5">
    <source>
        <dbReference type="ARBA" id="ARBA00022692"/>
    </source>
</evidence>
<name>A0A1H6AZK9_9HYPH</name>
<evidence type="ECO:0000256" key="8">
    <source>
        <dbReference type="RuleBase" id="RU363041"/>
    </source>
</evidence>
<feature type="transmembrane region" description="Helical" evidence="8">
    <location>
        <begin position="163"/>
        <end position="182"/>
    </location>
</feature>
<evidence type="ECO:0000256" key="1">
    <source>
        <dbReference type="ARBA" id="ARBA00004651"/>
    </source>
</evidence>
<dbReference type="PANTHER" id="PTHR30269">
    <property type="entry name" value="TRANSMEMBRANE PROTEIN YFCA"/>
    <property type="match status" value="1"/>
</dbReference>
<comment type="similarity">
    <text evidence="2 8">Belongs to the 4-toluene sulfonate uptake permease (TSUP) (TC 2.A.102) family.</text>
</comment>
<dbReference type="GO" id="GO:0005886">
    <property type="term" value="C:plasma membrane"/>
    <property type="evidence" value="ECO:0007669"/>
    <property type="project" value="UniProtKB-SubCell"/>
</dbReference>
<feature type="transmembrane region" description="Helical" evidence="8">
    <location>
        <begin position="34"/>
        <end position="55"/>
    </location>
</feature>
<organism evidence="9 10">
    <name type="scientific">Bosea lathyri</name>
    <dbReference type="NCBI Taxonomy" id="1036778"/>
    <lineage>
        <taxon>Bacteria</taxon>
        <taxon>Pseudomonadati</taxon>
        <taxon>Pseudomonadota</taxon>
        <taxon>Alphaproteobacteria</taxon>
        <taxon>Hyphomicrobiales</taxon>
        <taxon>Boseaceae</taxon>
        <taxon>Bosea</taxon>
    </lineage>
</organism>
<feature type="transmembrane region" description="Helical" evidence="8">
    <location>
        <begin position="202"/>
        <end position="225"/>
    </location>
</feature>
<evidence type="ECO:0000256" key="2">
    <source>
        <dbReference type="ARBA" id="ARBA00009142"/>
    </source>
</evidence>
<keyword evidence="4 8" id="KW-1003">Cell membrane</keyword>
<feature type="transmembrane region" description="Helical" evidence="8">
    <location>
        <begin position="108"/>
        <end position="126"/>
    </location>
</feature>
<sequence>MRGIVLIPPSQRKHRRVRLSPTPRRPLSGRDPTAAMIFDLAFFAAMVPAVVLMGLSKGGFAGLGLLSLPLMALVVSPVAAAAIMLPLLISQDVVTVWSYRREFDRRNLATLLPGALMGILAGYLLAAKVSDAAVGLAVGLISIGFALRRLLAGGKTAAPVTKPSYGAGSVWGAICGFTSMIAHAGGPPFQIYVMPQRLKPAVFVGTGAIFFAAINLIKLGPYIALGQFTAQNLAASAALLPVAVVSTFAGVWLVRRVPAERFYTFIYWLLLAVGVKLVFDGMRSLLL</sequence>
<dbReference type="InterPro" id="IPR002781">
    <property type="entry name" value="TM_pro_TauE-like"/>
</dbReference>
<dbReference type="InterPro" id="IPR052017">
    <property type="entry name" value="TSUP"/>
</dbReference>
<protein>
    <recommendedName>
        <fullName evidence="8">Probable membrane transporter protein</fullName>
    </recommendedName>
</protein>
<feature type="transmembrane region" description="Helical" evidence="8">
    <location>
        <begin position="261"/>
        <end position="279"/>
    </location>
</feature>
<keyword evidence="10" id="KW-1185">Reference proteome</keyword>
<keyword evidence="3" id="KW-0813">Transport</keyword>